<reference evidence="2 3" key="1">
    <citation type="submission" date="2018-06" db="EMBL/GenBank/DDBJ databases">
        <authorList>
            <consortium name="Pathogen Informatics"/>
            <person name="Doyle S."/>
        </authorList>
    </citation>
    <scope>NUCLEOTIDE SEQUENCE [LARGE SCALE GENOMIC DNA]</scope>
    <source>
        <strain evidence="2 3">NCTC13316</strain>
    </source>
</reference>
<sequence length="551" mass="62794">MSHYSVNYGLNMYTIDQIMRMNYVIDCALADYKRIDNVDEYAFQEFKNFIKQFPPHEIIQFNNYQKLSVEFFRDLHKRFLLSKTPKTVPASGNRPIPQPVVPERTEQLKEERFYSVVNLLAEGARLEFTAHSLADSINSFLVIYKRMLNTKHSSFKEFTTFLNKFAPQEILFLLNMNEVELHTLNRKFVMPAFATPEVIRASQFLSTFNLLILNDEIKRDIISLLEVNRADLMPVLRNAVVDLIKIITLLNKSNPNKLLSSDMIFREPLVMAHLQVVKSQLQQLSPLLNDINDFAHELFQTVKPPVSAVITTIVNNPHSHEIGNHIGTSDDPNLLTEEELRQSAMVYYTQLTDLIEPDLGAVQPDELNSLNNSLDTNQPEVIDLSSVDEAVPKPVKNSFVRKRGYEEKQDEKRRKTLESTSQNFLQHNRANSKTASQPTFSNGAGFFGASVSNVQQAEKLSVTDESTTARGPLAFGKPCYDLNAFLENINDERTSGQLTFGKPHGDLEPLFEDATSKSARKRKPEAISYFAKRIEEDKDTADNSSEDIGYR</sequence>
<protein>
    <submittedName>
        <fullName evidence="2">Uncharacterized protein</fullName>
    </submittedName>
</protein>
<dbReference type="Proteomes" id="UP000254794">
    <property type="component" value="Unassembled WGS sequence"/>
</dbReference>
<evidence type="ECO:0000256" key="1">
    <source>
        <dbReference type="SAM" id="MobiDB-lite"/>
    </source>
</evidence>
<feature type="region of interest" description="Disordered" evidence="1">
    <location>
        <begin position="398"/>
        <end position="439"/>
    </location>
</feature>
<keyword evidence="3" id="KW-1185">Reference proteome</keyword>
<feature type="compositionally biased region" description="Basic and acidic residues" evidence="1">
    <location>
        <begin position="403"/>
        <end position="417"/>
    </location>
</feature>
<dbReference type="AlphaFoldDB" id="A0A378JL64"/>
<proteinExistence type="predicted"/>
<evidence type="ECO:0000313" key="2">
    <source>
        <dbReference type="EMBL" id="STX51053.1"/>
    </source>
</evidence>
<name>A0A378JL64_9GAMM</name>
<feature type="compositionally biased region" description="Polar residues" evidence="1">
    <location>
        <begin position="418"/>
        <end position="439"/>
    </location>
</feature>
<gene>
    <name evidence="2" type="ORF">NCTC13316_01143</name>
</gene>
<evidence type="ECO:0000313" key="3">
    <source>
        <dbReference type="Proteomes" id="UP000254794"/>
    </source>
</evidence>
<dbReference type="EMBL" id="UGOD01000001">
    <property type="protein sequence ID" value="STX51053.1"/>
    <property type="molecule type" value="Genomic_DNA"/>
</dbReference>
<organism evidence="2 3">
    <name type="scientific">Legionella busanensis</name>
    <dbReference type="NCBI Taxonomy" id="190655"/>
    <lineage>
        <taxon>Bacteria</taxon>
        <taxon>Pseudomonadati</taxon>
        <taxon>Pseudomonadota</taxon>
        <taxon>Gammaproteobacteria</taxon>
        <taxon>Legionellales</taxon>
        <taxon>Legionellaceae</taxon>
        <taxon>Legionella</taxon>
    </lineage>
</organism>
<accession>A0A378JL64</accession>
<feature type="region of interest" description="Disordered" evidence="1">
    <location>
        <begin position="500"/>
        <end position="519"/>
    </location>
</feature>